<dbReference type="InterPro" id="IPR016164">
    <property type="entry name" value="FAD-linked_Oxase-like_C"/>
</dbReference>
<dbReference type="EMBL" id="WTFF01000738">
    <property type="protein sequence ID" value="MBW5487216.1"/>
    <property type="molecule type" value="Genomic_DNA"/>
</dbReference>
<reference evidence="6 7" key="1">
    <citation type="submission" date="2019-12" db="EMBL/GenBank/DDBJ databases">
        <title>Genome sequence of Streptomyces bambusae.</title>
        <authorList>
            <person name="Bansal K."/>
            <person name="Choksket S."/>
            <person name="Korpole S."/>
            <person name="Patil P.B."/>
        </authorList>
    </citation>
    <scope>NUCLEOTIDE SEQUENCE [LARGE SCALE GENOMIC DNA]</scope>
    <source>
        <strain evidence="6 7">SK60</strain>
    </source>
</reference>
<dbReference type="RefSeq" id="WP_219672418.1">
    <property type="nucleotide sequence ID" value="NZ_WTFF01000738.1"/>
</dbReference>
<dbReference type="PANTHER" id="PTHR42973">
    <property type="entry name" value="BINDING OXIDOREDUCTASE, PUTATIVE (AFU_ORTHOLOGUE AFUA_1G17690)-RELATED"/>
    <property type="match status" value="1"/>
</dbReference>
<dbReference type="Pfam" id="PF08031">
    <property type="entry name" value="BBE"/>
    <property type="match status" value="1"/>
</dbReference>
<dbReference type="InterPro" id="IPR050416">
    <property type="entry name" value="FAD-linked_Oxidoreductase"/>
</dbReference>
<dbReference type="InterPro" id="IPR012951">
    <property type="entry name" value="BBE"/>
</dbReference>
<dbReference type="Gene3D" id="3.40.462.20">
    <property type="match status" value="1"/>
</dbReference>
<feature type="domain" description="Berberine/berberine-like" evidence="5">
    <location>
        <begin position="92"/>
        <end position="135"/>
    </location>
</feature>
<name>A0ABS6ZHU8_9ACTN</name>
<keyword evidence="7" id="KW-1185">Reference proteome</keyword>
<keyword evidence="2" id="KW-0285">Flavoprotein</keyword>
<evidence type="ECO:0000256" key="4">
    <source>
        <dbReference type="ARBA" id="ARBA00023002"/>
    </source>
</evidence>
<gene>
    <name evidence="6" type="ORF">GPJ59_36795</name>
</gene>
<keyword evidence="3" id="KW-0274">FAD</keyword>
<evidence type="ECO:0000313" key="7">
    <source>
        <dbReference type="Proteomes" id="UP000812013"/>
    </source>
</evidence>
<dbReference type="PANTHER" id="PTHR42973:SF39">
    <property type="entry name" value="FAD-BINDING PCMH-TYPE DOMAIN-CONTAINING PROTEIN"/>
    <property type="match status" value="1"/>
</dbReference>
<evidence type="ECO:0000259" key="5">
    <source>
        <dbReference type="Pfam" id="PF08031"/>
    </source>
</evidence>
<accession>A0ABS6ZHU8</accession>
<keyword evidence="4" id="KW-0560">Oxidoreductase</keyword>
<comment type="caution">
    <text evidence="6">The sequence shown here is derived from an EMBL/GenBank/DDBJ whole genome shotgun (WGS) entry which is preliminary data.</text>
</comment>
<evidence type="ECO:0000313" key="6">
    <source>
        <dbReference type="EMBL" id="MBW5487216.1"/>
    </source>
</evidence>
<organism evidence="6 7">
    <name type="scientific">Streptomyces bambusae</name>
    <dbReference type="NCBI Taxonomy" id="1550616"/>
    <lineage>
        <taxon>Bacteria</taxon>
        <taxon>Bacillati</taxon>
        <taxon>Actinomycetota</taxon>
        <taxon>Actinomycetes</taxon>
        <taxon>Kitasatosporales</taxon>
        <taxon>Streptomycetaceae</taxon>
        <taxon>Streptomyces</taxon>
    </lineage>
</organism>
<sequence length="135" mass="14598">GLPDAAVGAVLDAVSRRGPADGRGVVQFDGVCGGALNRIGARETAFVHRDSAFLAQYLAYWPEPAPPGAVGRQQAWLDGLWRALRPWAGGSAYQNYADPRLAGWREAYYGANLARLEEVKRAVDPDRLFSFPQGV</sequence>
<feature type="non-terminal residue" evidence="6">
    <location>
        <position position="1"/>
    </location>
</feature>
<dbReference type="SUPFAM" id="SSF55103">
    <property type="entry name" value="FAD-linked oxidases, C-terminal domain"/>
    <property type="match status" value="1"/>
</dbReference>
<dbReference type="Proteomes" id="UP000812013">
    <property type="component" value="Unassembled WGS sequence"/>
</dbReference>
<protein>
    <recommendedName>
        <fullName evidence="5">Berberine/berberine-like domain-containing protein</fullName>
    </recommendedName>
</protein>
<comment type="cofactor">
    <cofactor evidence="1">
        <name>FAD</name>
        <dbReference type="ChEBI" id="CHEBI:57692"/>
    </cofactor>
</comment>
<evidence type="ECO:0000256" key="2">
    <source>
        <dbReference type="ARBA" id="ARBA00022630"/>
    </source>
</evidence>
<evidence type="ECO:0000256" key="1">
    <source>
        <dbReference type="ARBA" id="ARBA00001974"/>
    </source>
</evidence>
<evidence type="ECO:0000256" key="3">
    <source>
        <dbReference type="ARBA" id="ARBA00022827"/>
    </source>
</evidence>
<proteinExistence type="predicted"/>